<reference evidence="8 9" key="1">
    <citation type="submission" date="2019-04" db="EMBL/GenBank/DDBJ databases">
        <authorList>
            <person name="Li M."/>
        </authorList>
    </citation>
    <scope>NUCLEOTIDE SEQUENCE [LARGE SCALE GENOMIC DNA]</scope>
    <source>
        <strain evidence="8 9">LAM1902</strain>
    </source>
</reference>
<dbReference type="OrthoDB" id="9793120at2"/>
<dbReference type="Gene3D" id="2.30.140.10">
    <property type="entry name" value="Spermidine synthase, tetramerisation domain"/>
    <property type="match status" value="1"/>
</dbReference>
<dbReference type="PANTHER" id="PTHR11558:SF11">
    <property type="entry name" value="SPERMIDINE SYNTHASE"/>
    <property type="match status" value="1"/>
</dbReference>
<feature type="domain" description="PABS" evidence="7">
    <location>
        <begin position="1"/>
        <end position="235"/>
    </location>
</feature>
<keyword evidence="3 5" id="KW-0745">Spermidine biosynthesis</keyword>
<dbReference type="InterPro" id="IPR029063">
    <property type="entry name" value="SAM-dependent_MTases_sf"/>
</dbReference>
<dbReference type="InterPro" id="IPR030374">
    <property type="entry name" value="PABS"/>
</dbReference>
<feature type="binding site" evidence="5">
    <location>
        <position position="61"/>
    </location>
    <ligand>
        <name>spermidine</name>
        <dbReference type="ChEBI" id="CHEBI:57834"/>
    </ligand>
</feature>
<dbReference type="NCBIfam" id="NF002010">
    <property type="entry name" value="PRK00811.1"/>
    <property type="match status" value="1"/>
</dbReference>
<evidence type="ECO:0000259" key="7">
    <source>
        <dbReference type="PROSITE" id="PS51006"/>
    </source>
</evidence>
<dbReference type="Gene3D" id="3.40.50.150">
    <property type="entry name" value="Vaccinia Virus protein VP39"/>
    <property type="match status" value="1"/>
</dbReference>
<evidence type="ECO:0000256" key="1">
    <source>
        <dbReference type="ARBA" id="ARBA00007867"/>
    </source>
</evidence>
<comment type="catalytic activity">
    <reaction evidence="5">
        <text>S-adenosyl 3-(methylsulfanyl)propylamine + putrescine = S-methyl-5'-thioadenosine + spermidine + H(+)</text>
        <dbReference type="Rhea" id="RHEA:12721"/>
        <dbReference type="ChEBI" id="CHEBI:15378"/>
        <dbReference type="ChEBI" id="CHEBI:17509"/>
        <dbReference type="ChEBI" id="CHEBI:57443"/>
        <dbReference type="ChEBI" id="CHEBI:57834"/>
        <dbReference type="ChEBI" id="CHEBI:326268"/>
        <dbReference type="EC" id="2.5.1.16"/>
    </reaction>
</comment>
<proteinExistence type="inferred from homology"/>
<organism evidence="8 9">
    <name type="scientific">Pseudomonas nicosulfuronedens</name>
    <dbReference type="NCBI Taxonomy" id="2571105"/>
    <lineage>
        <taxon>Bacteria</taxon>
        <taxon>Pseudomonadati</taxon>
        <taxon>Pseudomonadota</taxon>
        <taxon>Gammaproteobacteria</taxon>
        <taxon>Pseudomonadales</taxon>
        <taxon>Pseudomonadaceae</taxon>
        <taxon>Pseudomonas</taxon>
    </lineage>
</organism>
<dbReference type="SUPFAM" id="SSF53335">
    <property type="entry name" value="S-adenosyl-L-methionine-dependent methyltransferases"/>
    <property type="match status" value="1"/>
</dbReference>
<dbReference type="CDD" id="cd02440">
    <property type="entry name" value="AdoMet_MTases"/>
    <property type="match status" value="1"/>
</dbReference>
<feature type="active site" description="Proton acceptor" evidence="5 6">
    <location>
        <position position="155"/>
    </location>
</feature>
<comment type="pathway">
    <text evidence="5">Amine and polyamine biosynthesis; spermidine biosynthesis; spermidine from putrescine: step 1/1.</text>
</comment>
<dbReference type="Pfam" id="PF17284">
    <property type="entry name" value="Spermine_synt_N"/>
    <property type="match status" value="1"/>
</dbReference>
<dbReference type="NCBIfam" id="TIGR00417">
    <property type="entry name" value="speE"/>
    <property type="match status" value="1"/>
</dbReference>
<feature type="binding site" evidence="5">
    <location>
        <begin position="155"/>
        <end position="158"/>
    </location>
    <ligand>
        <name>spermidine</name>
        <dbReference type="ChEBI" id="CHEBI:57834"/>
    </ligand>
</feature>
<feature type="binding site" evidence="5">
    <location>
        <position position="30"/>
    </location>
    <ligand>
        <name>S-methyl-5'-thioadenosine</name>
        <dbReference type="ChEBI" id="CHEBI:17509"/>
    </ligand>
</feature>
<dbReference type="GO" id="GO:0008295">
    <property type="term" value="P:spermidine biosynthetic process"/>
    <property type="evidence" value="ECO:0007669"/>
    <property type="project" value="UniProtKB-UniRule"/>
</dbReference>
<dbReference type="GO" id="GO:0004766">
    <property type="term" value="F:spermidine synthase activity"/>
    <property type="evidence" value="ECO:0007669"/>
    <property type="project" value="UniProtKB-UniRule"/>
</dbReference>
<dbReference type="Pfam" id="PF01564">
    <property type="entry name" value="Spermine_synth"/>
    <property type="match status" value="1"/>
</dbReference>
<comment type="similarity">
    <text evidence="1 5">Belongs to the spermidine/spermine synthase family.</text>
</comment>
<comment type="caution">
    <text evidence="8">The sequence shown here is derived from an EMBL/GenBank/DDBJ whole genome shotgun (WGS) entry which is preliminary data.</text>
</comment>
<dbReference type="PANTHER" id="PTHR11558">
    <property type="entry name" value="SPERMIDINE/SPERMINE SYNTHASE"/>
    <property type="match status" value="1"/>
</dbReference>
<dbReference type="UniPathway" id="UPA00248">
    <property type="reaction ID" value="UER00314"/>
</dbReference>
<dbReference type="RefSeq" id="WP_138526858.1">
    <property type="nucleotide sequence ID" value="NZ_JAOCBK010000029.1"/>
</dbReference>
<protein>
    <recommendedName>
        <fullName evidence="5">Polyamine aminopropyltransferase</fullName>
    </recommendedName>
    <alternativeName>
        <fullName evidence="5">Putrescine aminopropyltransferase</fullName>
        <shortName evidence="5">PAPT</shortName>
    </alternativeName>
    <alternativeName>
        <fullName evidence="5">Spermidine synthase</fullName>
        <shortName evidence="5">SPDS</shortName>
        <shortName evidence="5">SPDSY</shortName>
        <ecNumber evidence="5">2.5.1.16</ecNumber>
    </alternativeName>
</protein>
<sequence>MSEFRETLYAGYAQALSVDEPIYQGNTGQQEVQVFRNRRFGRVLTLDGVVQTTEADEFVYHEMLAHVPILAHGAVRRVLVIGVGDGGILREIVRHAGIEDIVAVEIDPQVVELCRELLPNHSAGALDDPRLRLVYADGLEYLAQSRERFDLILCDSTDPGGPAASLFTDAFYRNCQQRLGASGILATQNGVPFLQPEELGGTARRLADSFADWGFFHAAVPTYIGGSMAFGWASNSEKVRRTDLETLRQRFTKSGLVTRYYTPEVHQAAFALPRYMLDLIEAGLQRDA</sequence>
<gene>
    <name evidence="5 8" type="primary">speE</name>
    <name evidence="8" type="ORF">FAS41_29740</name>
</gene>
<dbReference type="PROSITE" id="PS51006">
    <property type="entry name" value="PABS_2"/>
    <property type="match status" value="1"/>
</dbReference>
<name>A0A5R9QL90_9PSED</name>
<keyword evidence="2 5" id="KW-0808">Transferase</keyword>
<dbReference type="EC" id="2.5.1.16" evidence="5"/>
<evidence type="ECO:0000256" key="5">
    <source>
        <dbReference type="HAMAP-Rule" id="MF_00198"/>
    </source>
</evidence>
<keyword evidence="9" id="KW-1185">Reference proteome</keyword>
<evidence type="ECO:0000313" key="8">
    <source>
        <dbReference type="EMBL" id="TLX69868.1"/>
    </source>
</evidence>
<dbReference type="AlphaFoldDB" id="A0A5R9QL90"/>
<accession>A0A5R9QL90</accession>
<evidence type="ECO:0000256" key="4">
    <source>
        <dbReference type="ARBA" id="ARBA00023115"/>
    </source>
</evidence>
<dbReference type="InterPro" id="IPR001045">
    <property type="entry name" value="Spermi_synthase"/>
</dbReference>
<keyword evidence="4 5" id="KW-0620">Polyamine biosynthesis</keyword>
<comment type="function">
    <text evidence="5">Catalyzes the irreversible transfer of a propylamine group from the amino donor S-adenosylmethioninamine (decarboxy-AdoMet) to putrescine (1,4-diaminobutane) to yield spermidine.</text>
</comment>
<dbReference type="HAMAP" id="MF_00198">
    <property type="entry name" value="Spermidine_synth"/>
    <property type="match status" value="1"/>
</dbReference>
<evidence type="ECO:0000256" key="6">
    <source>
        <dbReference type="PROSITE-ProRule" id="PRU00354"/>
    </source>
</evidence>
<dbReference type="GO" id="GO:0005829">
    <property type="term" value="C:cytosol"/>
    <property type="evidence" value="ECO:0007669"/>
    <property type="project" value="TreeGrafter"/>
</dbReference>
<evidence type="ECO:0000256" key="3">
    <source>
        <dbReference type="ARBA" id="ARBA00023066"/>
    </source>
</evidence>
<evidence type="ECO:0000313" key="9">
    <source>
        <dbReference type="Proteomes" id="UP000306635"/>
    </source>
</evidence>
<feature type="binding site" evidence="5">
    <location>
        <position position="105"/>
    </location>
    <ligand>
        <name>S-methyl-5'-thioadenosine</name>
        <dbReference type="ChEBI" id="CHEBI:17509"/>
    </ligand>
</feature>
<dbReference type="InterPro" id="IPR035246">
    <property type="entry name" value="Spermidine_synt_N"/>
</dbReference>
<dbReference type="Proteomes" id="UP000306635">
    <property type="component" value="Unassembled WGS sequence"/>
</dbReference>
<dbReference type="InterPro" id="IPR037163">
    <property type="entry name" value="Spermidine_synt_N_sf"/>
</dbReference>
<evidence type="ECO:0000256" key="2">
    <source>
        <dbReference type="ARBA" id="ARBA00022679"/>
    </source>
</evidence>
<dbReference type="EMBL" id="SWDV01000071">
    <property type="protein sequence ID" value="TLX69868.1"/>
    <property type="molecule type" value="Genomic_DNA"/>
</dbReference>
<comment type="subunit">
    <text evidence="5">Homodimer or homotetramer.</text>
</comment>
<feature type="binding site" evidence="5">
    <location>
        <begin position="137"/>
        <end position="138"/>
    </location>
    <ligand>
        <name>S-methyl-5'-thioadenosine</name>
        <dbReference type="ChEBI" id="CHEBI:17509"/>
    </ligand>
</feature>
<feature type="binding site" evidence="5">
    <location>
        <position position="85"/>
    </location>
    <ligand>
        <name>spermidine</name>
        <dbReference type="ChEBI" id="CHEBI:57834"/>
    </ligand>
</feature>
<feature type="binding site" evidence="5">
    <location>
        <position position="162"/>
    </location>
    <ligand>
        <name>S-methyl-5'-thioadenosine</name>
        <dbReference type="ChEBI" id="CHEBI:17509"/>
    </ligand>
</feature>